<accession>A0A1H2XU79</accession>
<dbReference type="InterPro" id="IPR000073">
    <property type="entry name" value="AB_hydrolase_1"/>
</dbReference>
<sequence length="322" mass="36575">MPIIESNYSPSFIFRNTHLNTVYKTLFLSSEIDYKRVRILTNDNDFLDLDFSLTGSKTLVIASHGLEGSSNSKYIVSVVKYLNSKQIDCLALNYRGCSGEDNHILQSYHSGRSDDLATVIKYVEENYNYQNIVLLGYSMGGNITLKYLGENNNIPSKIKGAITVSAPCDLEGSSYELSKTINKVYINRFLKSLKKKAQLKIEKFPEANFNYSEIISAKNFTEFDNSFTAPLFGYKNAQDYWRKNSSLPLLKTIRKPTLVLSALDDTFLSKSCYPFEAATNNTHIYLETPKYGGHVGFNTSTNKTKNLWSETRIHQFIQHIIS</sequence>
<gene>
    <name evidence="4" type="ORF">SAMN05444411_102551</name>
</gene>
<dbReference type="RefSeq" id="WP_175454757.1">
    <property type="nucleotide sequence ID" value="NZ_FNNJ01000002.1"/>
</dbReference>
<evidence type="ECO:0000313" key="5">
    <source>
        <dbReference type="Proteomes" id="UP000199595"/>
    </source>
</evidence>
<dbReference type="SUPFAM" id="SSF53474">
    <property type="entry name" value="alpha/beta-Hydrolases"/>
    <property type="match status" value="1"/>
</dbReference>
<dbReference type="AlphaFoldDB" id="A0A1H2XU79"/>
<dbReference type="InterPro" id="IPR012020">
    <property type="entry name" value="ABHD4"/>
</dbReference>
<dbReference type="Gene3D" id="3.40.50.1820">
    <property type="entry name" value="alpha/beta hydrolase"/>
    <property type="match status" value="1"/>
</dbReference>
<keyword evidence="5" id="KW-1185">Reference proteome</keyword>
<evidence type="ECO:0000313" key="4">
    <source>
        <dbReference type="EMBL" id="SDW95879.1"/>
    </source>
</evidence>
<feature type="domain" description="AB hydrolase-1" evidence="3">
    <location>
        <begin position="60"/>
        <end position="294"/>
    </location>
</feature>
<proteinExistence type="inferred from homology"/>
<feature type="active site" description="Charge relay system" evidence="2">
    <location>
        <position position="138"/>
    </location>
</feature>
<protein>
    <recommendedName>
        <fullName evidence="3">AB hydrolase-1 domain-containing protein</fullName>
    </recommendedName>
</protein>
<evidence type="ECO:0000259" key="3">
    <source>
        <dbReference type="Pfam" id="PF00561"/>
    </source>
</evidence>
<dbReference type="Proteomes" id="UP000199595">
    <property type="component" value="Unassembled WGS sequence"/>
</dbReference>
<feature type="active site" description="Charge relay system" evidence="2">
    <location>
        <position position="294"/>
    </location>
</feature>
<evidence type="ECO:0000256" key="2">
    <source>
        <dbReference type="PIRSR" id="PIRSR005211-1"/>
    </source>
</evidence>
<dbReference type="PANTHER" id="PTHR10794">
    <property type="entry name" value="ABHYDROLASE DOMAIN-CONTAINING PROTEIN"/>
    <property type="match status" value="1"/>
</dbReference>
<dbReference type="InterPro" id="IPR050960">
    <property type="entry name" value="AB_hydrolase_4_sf"/>
</dbReference>
<organism evidence="4 5">
    <name type="scientific">Lutibacter oricola</name>
    <dbReference type="NCBI Taxonomy" id="762486"/>
    <lineage>
        <taxon>Bacteria</taxon>
        <taxon>Pseudomonadati</taxon>
        <taxon>Bacteroidota</taxon>
        <taxon>Flavobacteriia</taxon>
        <taxon>Flavobacteriales</taxon>
        <taxon>Flavobacteriaceae</taxon>
        <taxon>Lutibacter</taxon>
    </lineage>
</organism>
<dbReference type="GO" id="GO:0047372">
    <property type="term" value="F:monoacylglycerol lipase activity"/>
    <property type="evidence" value="ECO:0007669"/>
    <property type="project" value="TreeGrafter"/>
</dbReference>
<dbReference type="EMBL" id="FNNJ01000002">
    <property type="protein sequence ID" value="SDW95879.1"/>
    <property type="molecule type" value="Genomic_DNA"/>
</dbReference>
<name>A0A1H2XU79_9FLAO</name>
<reference evidence="4 5" key="1">
    <citation type="submission" date="2016-10" db="EMBL/GenBank/DDBJ databases">
        <authorList>
            <person name="de Groot N.N."/>
        </authorList>
    </citation>
    <scope>NUCLEOTIDE SEQUENCE [LARGE SCALE GENOMIC DNA]</scope>
    <source>
        <strain evidence="4 5">DSM 24956</strain>
    </source>
</reference>
<evidence type="ECO:0000256" key="1">
    <source>
        <dbReference type="ARBA" id="ARBA00010884"/>
    </source>
</evidence>
<dbReference type="GO" id="GO:0034338">
    <property type="term" value="F:short-chain carboxylesterase activity"/>
    <property type="evidence" value="ECO:0007669"/>
    <property type="project" value="TreeGrafter"/>
</dbReference>
<dbReference type="InterPro" id="IPR029058">
    <property type="entry name" value="AB_hydrolase_fold"/>
</dbReference>
<dbReference type="Pfam" id="PF00561">
    <property type="entry name" value="Abhydrolase_1"/>
    <property type="match status" value="1"/>
</dbReference>
<comment type="similarity">
    <text evidence="1">Belongs to the AB hydrolase superfamily. AB hydrolase 4 family.</text>
</comment>
<feature type="active site" description="Charge relay system" evidence="2">
    <location>
        <position position="265"/>
    </location>
</feature>
<dbReference type="PANTHER" id="PTHR10794:SF94">
    <property type="entry name" value="ESTERASE YHET-RELATED"/>
    <property type="match status" value="1"/>
</dbReference>
<dbReference type="STRING" id="762486.SAMN05444411_102551"/>
<dbReference type="PIRSF" id="PIRSF005211">
    <property type="entry name" value="Ab_hydro_YheT"/>
    <property type="match status" value="1"/>
</dbReference>